<accession>A0ABV4I438</accession>
<comment type="caution">
    <text evidence="6">The sequence shown here is derived from an EMBL/GenBank/DDBJ whole genome shotgun (WGS) entry which is preliminary data.</text>
</comment>
<reference evidence="6 7" key="1">
    <citation type="submission" date="2024-07" db="EMBL/GenBank/DDBJ databases">
        <authorList>
            <person name="Thanompreechachai J."/>
            <person name="Duangmal K."/>
        </authorList>
    </citation>
    <scope>NUCLEOTIDE SEQUENCE [LARGE SCALE GENOMIC DNA]</scope>
    <source>
        <strain evidence="6 7">TBRC 1896</strain>
    </source>
</reference>
<dbReference type="Gene3D" id="3.30.300.30">
    <property type="match status" value="1"/>
</dbReference>
<dbReference type="CDD" id="cd05930">
    <property type="entry name" value="A_NRPS"/>
    <property type="match status" value="1"/>
</dbReference>
<proteinExistence type="predicted"/>
<evidence type="ECO:0000256" key="1">
    <source>
        <dbReference type="ARBA" id="ARBA00001957"/>
    </source>
</evidence>
<dbReference type="InterPro" id="IPR036736">
    <property type="entry name" value="ACP-like_sf"/>
</dbReference>
<dbReference type="EMBL" id="JBGGTQ010000006">
    <property type="protein sequence ID" value="MEZ0493460.1"/>
    <property type="molecule type" value="Genomic_DNA"/>
</dbReference>
<organism evidence="6 7">
    <name type="scientific">Kineococcus mangrovi</name>
    <dbReference type="NCBI Taxonomy" id="1660183"/>
    <lineage>
        <taxon>Bacteria</taxon>
        <taxon>Bacillati</taxon>
        <taxon>Actinomycetota</taxon>
        <taxon>Actinomycetes</taxon>
        <taxon>Kineosporiales</taxon>
        <taxon>Kineosporiaceae</taxon>
        <taxon>Kineococcus</taxon>
    </lineage>
</organism>
<feature type="region of interest" description="Disordered" evidence="4">
    <location>
        <begin position="212"/>
        <end position="236"/>
    </location>
</feature>
<sequence length="2548" mass="264331">MTSPTGPLVWPTTPLQRGLLALAETGTTGPGRPDPYTGQAVVRIRGPLPAGALRRAVEGLVADEPQLHAGFVVADDLDAVQFVEPGTRPRLRTVVLDDPADLDAALATTRSSDLAAGFALDDPPLVRWTHLDAGGESVLVVTAHHAVLDAWSMPLLTGQIARRLAAEVPGPHDVPAAPAARYQDHLGWLAAQDTAAATGFWERHLGHLVGTPGAPAVEGHERRRSRATVRPPGGAAWDGLTAADRARTCWGLALDAVTGRAATPFAVPVSGRDPQVPGVETAIGLFTDSVLVADPVDAATPGRTLADLTRAGADRWRASLPHHHVGTTGILRALRSPELATSLLAVEAARPPRVWRVGGTTLELQDVEDDTHYPFALTVRPGAQEWELLLDHTGDEPTARRLLHAVGAFLAADPHVPVAAVPLLSGADLDALRRSGTGPDVGAAVPPLLPHRWAEVSARCADRDLLVSAGPGGETSRQTGADLARAVDALREQVLAALPAGTPRGTRTVAVSVPRGERTVEALLAVLSAGATVLVLDPALPAARRADVLTGAGALVLVTADAVRALHDGPRGAVAVEPGPDDVAAVVLTSGSTGTPKPVAVPHRALAHLCARHSTDLHPAEPVQVAHTAAFHFDAQWDALLALFGGHTVHVLAEDLFLDPFALAGYVREHAIAYLDLTPTVWSALLAADAFGELPAVCVVGGEAFGADLWTRMRELAARTGSRVLNLYGPTEATVDAFAADVRDADVPVVGTPVGVTGAVVLDAWLRPVPPGTEGEVHLAGAQLAHGYLGLPARTAERFVANPFPTWLPGDRLYRTGDRARWDEAGRLHVAGRTDDQISLHGLRIEPGEVEHVLTDHPGISRAVVLAPQVGRGRRLVAWVVPSGGTPTAEEVRTWCAERLPAHLVPRDVLVVADLPLTPNGKLDRNALPLPGATPTSTGPEPPTGVAGVVADVVAEVLGVPVGAHEDFFALGGDSISAVRVAARLRATGWSVRPGDVLLARTPAAIATRATPGVSAPSPTGTGVPDLADLVALDPAVRAELTAHVRTAVPGSPALQAVWPLTPTQLGLHVDALRSVRDPYRTTVLLRLDDPAGRVDETAVRRAVAGLTARHPVLRTGVWQGPLREPVAFVVDRVEVPVDVVRVPGPVPDDLLEQVHRGELDRPVDAAAARLAGATWVQGGGSRTSWLVLSLHHLLVDGWSLPVLADELRRDLDGRAVAAETGGFPDHLRAVAALDREALARTWRSELAGARPTLLGGGRLADAGRVVRRGRTLTPQRSAAVRAGLRSRGASVAAVAQAAWAHVLAARTGQRDVCWALTSAGRGADVPASAVGMFVTTRTVRADTTSPTLVRDVAGATARTEEAAVLGLGGIERATGRLADTLVVVENYPSVPPAGDGVAVTLVEGRDATTFPVTATVFPGADEVRFELEVDPHLLGGDVGPELLDGWVAAVEALAAGAVPDLAVPQAPPSPEATVPRADPAGGAVPDLARRIADVATEVLGAPTGPGDDFFAAGGDSISAVHLVGALRARSIAVGIADVFAARTPRGIAAVARDVDVPAGPPAGTPVATPALAWFTDLARTADVTALRGFQQVRVVDLPAGTGAQDVAAAATELLARHEALRLRALPDPGLAAPGAAVVTAVAGAELEPALARAARAIDHTTGDLVRWVVTDPGGPGPRLAVAAHHVAVDAVSWPVLLDELRVLLAGGTLPPAPSFTAWTHAQQRAVEAAREHRAHWRRELRPCPPLTGDQADPGDLGTAGAALTREVVLDPLRSKRFLDLAAAGWRPDALLLAALTAARGQDLLVELEGHGRPTALPAGDPRQSPDAAAVGWFTATWPVRLPGRDHSRALGDHVASTARAVLASAALGPDFGLLQHLDPASADLAAAWAANRPQVLVNWLGRDVPAGAGHRPWRTSLDAAGLEDRLGLHAGLPVSHGWELNAWATTRDGEPAVVARWQVAAALRHHAGDVLDRWVADLAAVLDATAGTAPPAVHDAVGLDAADLTRLAVNTPAPQAVWPLTPVQRGMLFHAGDGPDRYTSHVELRLGGALEADRLRVALERTVAAHPQLRCHVADTASGPVLVSVADVAVPWSRHDLAVRGSLDAHRRADLEEPYDLRSGPLLRARLVRTAPDEHVLLLGSHHLLLDGWSVPALVDELLGRYAGTWREPDEDLVRGPFARATARRSGSTGSTERWRDLLAPVAADLVPALPPGFDDGTPVAAVTADLPAGALTVAALACGATPAAVVAAAWSLVLAALAGRDTVSPGVVVSGRDAGARDVLGMFVDTVPLVARCRGDVGGLVRDLAGQTLHAGAENPVGLAALAADLGRAPWTDTLLVVENYPGGGAERAAAAAGLELRDVTGRDGTHYALTLTAEDTAGAGSLRLEHHPRLLSATEAADVLAAVTDVVVRAADPSTDVTDLLPRRRFAAVRARWDAVDGPAGAGGPVEDVRAVFADLFGRPVGDDEDFFALGGDSVLAMSLVTGLRAVGWSVRPSAVFTAPTPTALAALAAPVAAAPTPRETPAAPLVDLDARATAALDSLLRNLA</sequence>
<dbReference type="InterPro" id="IPR000873">
    <property type="entry name" value="AMP-dep_synth/lig_dom"/>
</dbReference>
<evidence type="ECO:0000259" key="5">
    <source>
        <dbReference type="PROSITE" id="PS50075"/>
    </source>
</evidence>
<dbReference type="SUPFAM" id="SSF47336">
    <property type="entry name" value="ACP-like"/>
    <property type="match status" value="3"/>
</dbReference>
<dbReference type="PROSITE" id="PS00455">
    <property type="entry name" value="AMP_BINDING"/>
    <property type="match status" value="1"/>
</dbReference>
<dbReference type="Gene3D" id="1.10.1200.10">
    <property type="entry name" value="ACP-like"/>
    <property type="match status" value="3"/>
</dbReference>
<dbReference type="Pfam" id="PF13193">
    <property type="entry name" value="AMP-binding_C"/>
    <property type="match status" value="1"/>
</dbReference>
<dbReference type="Gene3D" id="3.40.50.12780">
    <property type="entry name" value="N-terminal domain of ligase-like"/>
    <property type="match status" value="1"/>
</dbReference>
<dbReference type="Proteomes" id="UP001566476">
    <property type="component" value="Unassembled WGS sequence"/>
</dbReference>
<dbReference type="Pfam" id="PF00550">
    <property type="entry name" value="PP-binding"/>
    <property type="match status" value="3"/>
</dbReference>
<keyword evidence="2" id="KW-0596">Phosphopantetheine</keyword>
<dbReference type="InterPro" id="IPR042099">
    <property type="entry name" value="ANL_N_sf"/>
</dbReference>
<gene>
    <name evidence="6" type="ORF">AB2L28_14575</name>
</gene>
<dbReference type="InterPro" id="IPR009081">
    <property type="entry name" value="PP-bd_ACP"/>
</dbReference>
<evidence type="ECO:0000256" key="3">
    <source>
        <dbReference type="ARBA" id="ARBA00022553"/>
    </source>
</evidence>
<feature type="region of interest" description="Disordered" evidence="4">
    <location>
        <begin position="924"/>
        <end position="943"/>
    </location>
</feature>
<evidence type="ECO:0000256" key="4">
    <source>
        <dbReference type="SAM" id="MobiDB-lite"/>
    </source>
</evidence>
<protein>
    <submittedName>
        <fullName evidence="6">Condensation domain-containing protein</fullName>
    </submittedName>
</protein>
<evidence type="ECO:0000313" key="6">
    <source>
        <dbReference type="EMBL" id="MEZ0493460.1"/>
    </source>
</evidence>
<dbReference type="InterPro" id="IPR001242">
    <property type="entry name" value="Condensation_dom"/>
</dbReference>
<dbReference type="PROSITE" id="PS00012">
    <property type="entry name" value="PHOSPHOPANTETHEINE"/>
    <property type="match status" value="2"/>
</dbReference>
<dbReference type="SUPFAM" id="SSF52777">
    <property type="entry name" value="CoA-dependent acyltransferases"/>
    <property type="match status" value="8"/>
</dbReference>
<dbReference type="InterPro" id="IPR025110">
    <property type="entry name" value="AMP-bd_C"/>
</dbReference>
<feature type="domain" description="Carrier" evidence="5">
    <location>
        <begin position="941"/>
        <end position="1014"/>
    </location>
</feature>
<dbReference type="InterPro" id="IPR020806">
    <property type="entry name" value="PKS_PP-bd"/>
</dbReference>
<dbReference type="InterPro" id="IPR006162">
    <property type="entry name" value="Ppantetheine_attach_site"/>
</dbReference>
<keyword evidence="3" id="KW-0597">Phosphoprotein</keyword>
<dbReference type="Pfam" id="PF00501">
    <property type="entry name" value="AMP-binding"/>
    <property type="match status" value="1"/>
</dbReference>
<comment type="cofactor">
    <cofactor evidence="1">
        <name>pantetheine 4'-phosphate</name>
        <dbReference type="ChEBI" id="CHEBI:47942"/>
    </cofactor>
</comment>
<keyword evidence="7" id="KW-1185">Reference proteome</keyword>
<feature type="compositionally biased region" description="Low complexity" evidence="4">
    <location>
        <begin position="931"/>
        <end position="943"/>
    </location>
</feature>
<dbReference type="SUPFAM" id="SSF56801">
    <property type="entry name" value="Acetyl-CoA synthetase-like"/>
    <property type="match status" value="1"/>
</dbReference>
<dbReference type="Gene3D" id="3.30.559.10">
    <property type="entry name" value="Chloramphenicol acetyltransferase-like domain"/>
    <property type="match status" value="4"/>
</dbReference>
<dbReference type="RefSeq" id="WP_370719701.1">
    <property type="nucleotide sequence ID" value="NZ_JBGGTQ010000006.1"/>
</dbReference>
<dbReference type="Pfam" id="PF00668">
    <property type="entry name" value="Condensation"/>
    <property type="match status" value="4"/>
</dbReference>
<evidence type="ECO:0000256" key="2">
    <source>
        <dbReference type="ARBA" id="ARBA00022450"/>
    </source>
</evidence>
<feature type="domain" description="Carrier" evidence="5">
    <location>
        <begin position="1479"/>
        <end position="1556"/>
    </location>
</feature>
<dbReference type="SMART" id="SM00823">
    <property type="entry name" value="PKS_PP"/>
    <property type="match status" value="3"/>
</dbReference>
<dbReference type="InterPro" id="IPR045851">
    <property type="entry name" value="AMP-bd_C_sf"/>
</dbReference>
<feature type="domain" description="Carrier" evidence="5">
    <location>
        <begin position="2443"/>
        <end position="2516"/>
    </location>
</feature>
<dbReference type="PANTHER" id="PTHR45527:SF1">
    <property type="entry name" value="FATTY ACID SYNTHASE"/>
    <property type="match status" value="1"/>
</dbReference>
<dbReference type="InterPro" id="IPR023213">
    <property type="entry name" value="CAT-like_dom_sf"/>
</dbReference>
<name>A0ABV4I438_9ACTN</name>
<dbReference type="PROSITE" id="PS50075">
    <property type="entry name" value="CARRIER"/>
    <property type="match status" value="3"/>
</dbReference>
<evidence type="ECO:0000313" key="7">
    <source>
        <dbReference type="Proteomes" id="UP001566476"/>
    </source>
</evidence>
<dbReference type="InterPro" id="IPR020845">
    <property type="entry name" value="AMP-binding_CS"/>
</dbReference>
<dbReference type="PANTHER" id="PTHR45527">
    <property type="entry name" value="NONRIBOSOMAL PEPTIDE SYNTHETASE"/>
    <property type="match status" value="1"/>
</dbReference>
<dbReference type="Gene3D" id="3.30.559.30">
    <property type="entry name" value="Nonribosomal peptide synthetase, condensation domain"/>
    <property type="match status" value="4"/>
</dbReference>